<dbReference type="PROSITE" id="PS00376">
    <property type="entry name" value="ADOMET_SYNTHASE_1"/>
    <property type="match status" value="1"/>
</dbReference>
<dbReference type="GO" id="GO:0006730">
    <property type="term" value="P:one-carbon metabolic process"/>
    <property type="evidence" value="ECO:0007669"/>
    <property type="project" value="UniProtKB-KW"/>
</dbReference>
<evidence type="ECO:0000259" key="14">
    <source>
        <dbReference type="Pfam" id="PF02772"/>
    </source>
</evidence>
<evidence type="ECO:0000256" key="10">
    <source>
        <dbReference type="HAMAP-Rule" id="MF_00086"/>
    </source>
</evidence>
<feature type="binding site" evidence="10">
    <location>
        <position position="268"/>
    </location>
    <ligand>
        <name>ATP</name>
        <dbReference type="ChEBI" id="CHEBI:30616"/>
        <note>ligand shared between two neighboring subunits</note>
    </ligand>
</feature>
<dbReference type="EC" id="2.5.1.6" evidence="10"/>
<comment type="similarity">
    <text evidence="2 10 12">Belongs to the AdoMet synthase family.</text>
</comment>
<feature type="domain" description="S-adenosylmethionine synthetase central" evidence="14">
    <location>
        <begin position="121"/>
        <end position="237"/>
    </location>
</feature>
<feature type="binding site" evidence="10">
    <location>
        <position position="272"/>
    </location>
    <ligand>
        <name>ATP</name>
        <dbReference type="ChEBI" id="CHEBI:30616"/>
        <note>ligand shared between two neighboring subunits</note>
    </ligand>
</feature>
<dbReference type="PIRSF" id="PIRSF000497">
    <property type="entry name" value="MAT"/>
    <property type="match status" value="1"/>
</dbReference>
<keyword evidence="6 10" id="KW-0547">Nucleotide-binding</keyword>
<keyword evidence="8 10" id="KW-0460">Magnesium</keyword>
<dbReference type="GO" id="GO:0000287">
    <property type="term" value="F:magnesium ion binding"/>
    <property type="evidence" value="ECO:0007669"/>
    <property type="project" value="UniProtKB-UniRule"/>
</dbReference>
<dbReference type="Proteomes" id="UP000675940">
    <property type="component" value="Unassembled WGS sequence"/>
</dbReference>
<evidence type="ECO:0000256" key="9">
    <source>
        <dbReference type="ARBA" id="ARBA00022958"/>
    </source>
</evidence>
<comment type="subunit">
    <text evidence="10">Homotetramer; dimer of dimers.</text>
</comment>
<dbReference type="Pfam" id="PF02772">
    <property type="entry name" value="S-AdoMet_synt_M"/>
    <property type="match status" value="1"/>
</dbReference>
<accession>A0A940MVE6</accession>
<keyword evidence="7 10" id="KW-0067">ATP-binding</keyword>
<dbReference type="InterPro" id="IPR002133">
    <property type="entry name" value="S-AdoMet_synthetase"/>
</dbReference>
<evidence type="ECO:0000256" key="5">
    <source>
        <dbReference type="ARBA" id="ARBA00022723"/>
    </source>
</evidence>
<evidence type="ECO:0000256" key="3">
    <source>
        <dbReference type="ARBA" id="ARBA00022563"/>
    </source>
</evidence>
<evidence type="ECO:0000256" key="1">
    <source>
        <dbReference type="ARBA" id="ARBA00005224"/>
    </source>
</evidence>
<feature type="binding site" description="in other chain" evidence="10">
    <location>
        <position position="58"/>
    </location>
    <ligand>
        <name>L-methionine</name>
        <dbReference type="ChEBI" id="CHEBI:57844"/>
        <note>ligand shared between two neighboring subunits</note>
    </ligand>
</feature>
<comment type="pathway">
    <text evidence="1 10">Amino-acid biosynthesis; S-adenosyl-L-methionine biosynthesis; S-adenosyl-L-methionine from L-methionine: step 1/1.</text>
</comment>
<dbReference type="Pfam" id="PF02773">
    <property type="entry name" value="S-AdoMet_synt_C"/>
    <property type="match status" value="1"/>
</dbReference>
<feature type="domain" description="S-adenosylmethionine synthetase C-terminal" evidence="15">
    <location>
        <begin position="239"/>
        <end position="381"/>
    </location>
</feature>
<evidence type="ECO:0000256" key="2">
    <source>
        <dbReference type="ARBA" id="ARBA00009685"/>
    </source>
</evidence>
<dbReference type="RefSeq" id="WP_209361542.1">
    <property type="nucleotide sequence ID" value="NZ_JAGISH010000007.1"/>
</dbReference>
<keyword evidence="4 10" id="KW-0808">Transferase</keyword>
<feature type="binding site" description="in other chain" evidence="10">
    <location>
        <position position="106"/>
    </location>
    <ligand>
        <name>L-methionine</name>
        <dbReference type="ChEBI" id="CHEBI:57844"/>
        <note>ligand shared between two neighboring subunits</note>
    </ligand>
</feature>
<feature type="binding site" evidence="10">
    <location>
        <position position="245"/>
    </location>
    <ligand>
        <name>ATP</name>
        <dbReference type="ChEBI" id="CHEBI:30616"/>
        <note>ligand shared between two neighboring subunits</note>
    </ligand>
</feature>
<dbReference type="AlphaFoldDB" id="A0A940MVE6"/>
<keyword evidence="5 10" id="KW-0479">Metal-binding</keyword>
<dbReference type="GO" id="GO:0006556">
    <property type="term" value="P:S-adenosylmethionine biosynthetic process"/>
    <property type="evidence" value="ECO:0007669"/>
    <property type="project" value="UniProtKB-UniRule"/>
</dbReference>
<evidence type="ECO:0000256" key="7">
    <source>
        <dbReference type="ARBA" id="ARBA00022840"/>
    </source>
</evidence>
<dbReference type="InterPro" id="IPR022631">
    <property type="entry name" value="ADOMET_SYNTHASE_CS"/>
</dbReference>
<keyword evidence="17" id="KW-1185">Reference proteome</keyword>
<evidence type="ECO:0000313" key="16">
    <source>
        <dbReference type="EMBL" id="MBP0483614.1"/>
    </source>
</evidence>
<comment type="function">
    <text evidence="10">Catalyzes the formation of S-adenosylmethionine (AdoMet) from methionine and ATP. The overall synthetic reaction is composed of two sequential steps, AdoMet formation and the subsequent tripolyphosphate hydrolysis which occurs prior to release of AdoMet from the enzyme.</text>
</comment>
<evidence type="ECO:0000256" key="11">
    <source>
        <dbReference type="RuleBase" id="RU000542"/>
    </source>
</evidence>
<comment type="catalytic activity">
    <reaction evidence="10">
        <text>L-methionine + ATP + H2O = S-adenosyl-L-methionine + phosphate + diphosphate</text>
        <dbReference type="Rhea" id="RHEA:21080"/>
        <dbReference type="ChEBI" id="CHEBI:15377"/>
        <dbReference type="ChEBI" id="CHEBI:30616"/>
        <dbReference type="ChEBI" id="CHEBI:33019"/>
        <dbReference type="ChEBI" id="CHEBI:43474"/>
        <dbReference type="ChEBI" id="CHEBI:57844"/>
        <dbReference type="ChEBI" id="CHEBI:59789"/>
        <dbReference type="EC" id="2.5.1.6"/>
    </reaction>
</comment>
<dbReference type="InterPro" id="IPR022628">
    <property type="entry name" value="S-AdoMet_synt_N"/>
</dbReference>
<evidence type="ECO:0000256" key="12">
    <source>
        <dbReference type="RuleBase" id="RU004462"/>
    </source>
</evidence>
<evidence type="ECO:0000313" key="17">
    <source>
        <dbReference type="Proteomes" id="UP000675940"/>
    </source>
</evidence>
<dbReference type="GO" id="GO:0005524">
    <property type="term" value="F:ATP binding"/>
    <property type="evidence" value="ECO:0007669"/>
    <property type="project" value="UniProtKB-UniRule"/>
</dbReference>
<dbReference type="EMBL" id="JAGISH010000007">
    <property type="protein sequence ID" value="MBP0483614.1"/>
    <property type="molecule type" value="Genomic_DNA"/>
</dbReference>
<keyword evidence="9 10" id="KW-0630">Potassium</keyword>
<evidence type="ECO:0000259" key="13">
    <source>
        <dbReference type="Pfam" id="PF00438"/>
    </source>
</evidence>
<dbReference type="FunFam" id="3.30.300.10:FF:000003">
    <property type="entry name" value="S-adenosylmethionine synthase"/>
    <property type="match status" value="1"/>
</dbReference>
<evidence type="ECO:0000256" key="8">
    <source>
        <dbReference type="ARBA" id="ARBA00022842"/>
    </source>
</evidence>
<reference evidence="16" key="1">
    <citation type="submission" date="2021-03" db="EMBL/GenBank/DDBJ databases">
        <title>Sagittula salina sp. nov. strain M10.9X isolated from the marine waste.</title>
        <authorList>
            <person name="Satari L."/>
            <person name="Molina-Menor E."/>
            <person name="Vidal-Verdu A."/>
            <person name="Pascual J."/>
            <person name="Pereto J."/>
            <person name="Porcar M."/>
        </authorList>
    </citation>
    <scope>NUCLEOTIDE SEQUENCE</scope>
    <source>
        <strain evidence="16">M10.9X</strain>
    </source>
</reference>
<name>A0A940MVE6_9RHOB</name>
<keyword evidence="10" id="KW-0963">Cytoplasm</keyword>
<dbReference type="InterPro" id="IPR022629">
    <property type="entry name" value="S-AdoMet_synt_central"/>
</dbReference>
<feature type="binding site" description="in other chain" evidence="10">
    <location>
        <position position="17"/>
    </location>
    <ligand>
        <name>ATP</name>
        <dbReference type="ChEBI" id="CHEBI:30616"/>
        <note>ligand shared between two neighboring subunits</note>
    </ligand>
</feature>
<proteinExistence type="inferred from homology"/>
<gene>
    <name evidence="10 16" type="primary">metK</name>
    <name evidence="16" type="ORF">J5474_14090</name>
</gene>
<feature type="binding site" description="in other chain" evidence="10">
    <location>
        <position position="276"/>
    </location>
    <ligand>
        <name>L-methionine</name>
        <dbReference type="ChEBI" id="CHEBI:57844"/>
        <note>ligand shared between two neighboring subunits</note>
    </ligand>
</feature>
<feature type="region of interest" description="Flexible loop" evidence="10">
    <location>
        <begin position="106"/>
        <end position="116"/>
    </location>
</feature>
<dbReference type="GO" id="GO:0005737">
    <property type="term" value="C:cytoplasm"/>
    <property type="evidence" value="ECO:0007669"/>
    <property type="project" value="UniProtKB-SubCell"/>
</dbReference>
<evidence type="ECO:0000256" key="4">
    <source>
        <dbReference type="ARBA" id="ARBA00022679"/>
    </source>
</evidence>
<evidence type="ECO:0000259" key="15">
    <source>
        <dbReference type="Pfam" id="PF02773"/>
    </source>
</evidence>
<feature type="binding site" description="in other chain" evidence="10">
    <location>
        <begin position="170"/>
        <end position="172"/>
    </location>
    <ligand>
        <name>ATP</name>
        <dbReference type="ChEBI" id="CHEBI:30616"/>
        <note>ligand shared between two neighboring subunits</note>
    </ligand>
</feature>
<comment type="subcellular location">
    <subcellularLocation>
        <location evidence="10 11">Cytoplasm</location>
    </subcellularLocation>
</comment>
<comment type="caution">
    <text evidence="16">The sequence shown here is derived from an EMBL/GenBank/DDBJ whole genome shotgun (WGS) entry which is preliminary data.</text>
</comment>
<sequence>MSRQNYVFTSESVSEGHPDKVCDRISDAILDALLAEDPLARVACETFATTNRVVIGGEVGLTDQARLAEYMTRIPDIARACIKDIGYEQDKFHHDTVEITNLLHEQSAHIAQGVTGARGDEGAGDQGIMFGYATNETDALMPAPIQYAHAILKRLADVRKDGSEPTLRPDAKSQLSVRYEDGKPVGVTSIVLSTQHADESQSSADIRAIVEPYIREVLPEGWITPDTEWWVNPTGTFVIGGPDGDAGLTGRKIIVDTYGGAAPHGGGAFSGKDPTKVDRSAAYVSRYLAKNIVAAGMAERATVQLSYAIGVAKPLSIYVDTHGTGELDGAEIERAIPKVIDLTPRGIRTHLDLNRPIYARTAAYGHFGRAPEADGGFSWERTDLADALKKAV</sequence>
<dbReference type="HAMAP" id="MF_00086">
    <property type="entry name" value="S_AdoMet_synth1"/>
    <property type="match status" value="1"/>
</dbReference>
<dbReference type="InterPro" id="IPR022630">
    <property type="entry name" value="S-AdoMet_synt_C"/>
</dbReference>
<organism evidence="16 17">
    <name type="scientific">Sagittula salina</name>
    <dbReference type="NCBI Taxonomy" id="2820268"/>
    <lineage>
        <taxon>Bacteria</taxon>
        <taxon>Pseudomonadati</taxon>
        <taxon>Pseudomonadota</taxon>
        <taxon>Alphaproteobacteria</taxon>
        <taxon>Rhodobacterales</taxon>
        <taxon>Roseobacteraceae</taxon>
        <taxon>Sagittula</taxon>
    </lineage>
</organism>
<feature type="binding site" description="in other chain" evidence="10">
    <location>
        <begin position="251"/>
        <end position="252"/>
    </location>
    <ligand>
        <name>ATP</name>
        <dbReference type="ChEBI" id="CHEBI:30616"/>
        <note>ligand shared between two neighboring subunits</note>
    </ligand>
</feature>
<dbReference type="CDD" id="cd18079">
    <property type="entry name" value="S-AdoMet_synt"/>
    <property type="match status" value="1"/>
</dbReference>
<dbReference type="InterPro" id="IPR022636">
    <property type="entry name" value="S-AdoMet_synthetase_sfam"/>
</dbReference>
<comment type="cofactor">
    <cofactor evidence="10">
        <name>Mg(2+)</name>
        <dbReference type="ChEBI" id="CHEBI:18420"/>
    </cofactor>
    <text evidence="10">Binds 2 divalent ions per subunit.</text>
</comment>
<dbReference type="PANTHER" id="PTHR11964">
    <property type="entry name" value="S-ADENOSYLMETHIONINE SYNTHETASE"/>
    <property type="match status" value="1"/>
</dbReference>
<dbReference type="PROSITE" id="PS00377">
    <property type="entry name" value="ADOMET_SYNTHASE_2"/>
    <property type="match status" value="1"/>
</dbReference>
<dbReference type="NCBIfam" id="TIGR01034">
    <property type="entry name" value="metK"/>
    <property type="match status" value="1"/>
</dbReference>
<feature type="domain" description="S-adenosylmethionine synthetase N-terminal" evidence="13">
    <location>
        <begin position="5"/>
        <end position="108"/>
    </location>
</feature>
<feature type="binding site" evidence="10">
    <location>
        <position position="245"/>
    </location>
    <ligand>
        <name>L-methionine</name>
        <dbReference type="ChEBI" id="CHEBI:57844"/>
        <note>ligand shared between two neighboring subunits</note>
    </ligand>
</feature>
<dbReference type="GO" id="GO:0004478">
    <property type="term" value="F:methionine adenosyltransferase activity"/>
    <property type="evidence" value="ECO:0007669"/>
    <property type="project" value="UniProtKB-UniRule"/>
</dbReference>
<comment type="cofactor">
    <cofactor evidence="10">
        <name>K(+)</name>
        <dbReference type="ChEBI" id="CHEBI:29103"/>
    </cofactor>
    <text evidence="10">Binds 1 potassium ion per subunit.</text>
</comment>
<dbReference type="Pfam" id="PF00438">
    <property type="entry name" value="S-AdoMet_synt_N"/>
    <property type="match status" value="1"/>
</dbReference>
<comment type="caution">
    <text evidence="10">Lacks conserved residue(s) required for the propagation of feature annotation.</text>
</comment>
<dbReference type="Gene3D" id="3.30.300.10">
    <property type="match status" value="3"/>
</dbReference>
<feature type="binding site" evidence="10">
    <location>
        <position position="45"/>
    </location>
    <ligand>
        <name>K(+)</name>
        <dbReference type="ChEBI" id="CHEBI:29103"/>
    </ligand>
</feature>
<feature type="binding site" evidence="10">
    <location>
        <position position="19"/>
    </location>
    <ligand>
        <name>Mg(2+)</name>
        <dbReference type="ChEBI" id="CHEBI:18420"/>
    </ligand>
</feature>
<keyword evidence="3 10" id="KW-0554">One-carbon metabolism</keyword>
<protein>
    <recommendedName>
        <fullName evidence="10">S-adenosylmethionine synthase</fullName>
        <shortName evidence="10">AdoMet synthase</shortName>
        <ecNumber evidence="10">2.5.1.6</ecNumber>
    </recommendedName>
    <alternativeName>
        <fullName evidence="10">MAT</fullName>
    </alternativeName>
    <alternativeName>
        <fullName evidence="10">Methionine adenosyltransferase</fullName>
    </alternativeName>
</protein>
<dbReference type="SUPFAM" id="SSF55973">
    <property type="entry name" value="S-adenosylmethionine synthetase"/>
    <property type="match status" value="3"/>
</dbReference>
<evidence type="ECO:0000256" key="6">
    <source>
        <dbReference type="ARBA" id="ARBA00022741"/>
    </source>
</evidence>